<feature type="transmembrane region" description="Helical" evidence="5">
    <location>
        <begin position="409"/>
        <end position="427"/>
    </location>
</feature>
<name>A0ABW6AKA7_9BACT</name>
<keyword evidence="4 5" id="KW-0472">Membrane</keyword>
<evidence type="ECO:0000256" key="2">
    <source>
        <dbReference type="ARBA" id="ARBA00022692"/>
    </source>
</evidence>
<keyword evidence="2 5" id="KW-0812">Transmembrane</keyword>
<dbReference type="Gene3D" id="1.20.1250.20">
    <property type="entry name" value="MFS general substrate transporter like domains"/>
    <property type="match status" value="2"/>
</dbReference>
<comment type="subcellular location">
    <subcellularLocation>
        <location evidence="1">Membrane</location>
        <topology evidence="1">Multi-pass membrane protein</topology>
    </subcellularLocation>
</comment>
<dbReference type="Proteomes" id="UP001597512">
    <property type="component" value="Unassembled WGS sequence"/>
</dbReference>
<feature type="transmembrane region" description="Helical" evidence="5">
    <location>
        <begin position="376"/>
        <end position="403"/>
    </location>
</feature>
<evidence type="ECO:0000256" key="3">
    <source>
        <dbReference type="ARBA" id="ARBA00022989"/>
    </source>
</evidence>
<feature type="transmembrane region" description="Helical" evidence="5">
    <location>
        <begin position="287"/>
        <end position="309"/>
    </location>
</feature>
<evidence type="ECO:0000259" key="6">
    <source>
        <dbReference type="PROSITE" id="PS50850"/>
    </source>
</evidence>
<sequence length="432" mass="45924">MEVSPRNLLDKQPLTGLQYATVFICWLMNMLDGMDVMVISYAAPAIAKAWQVSPEALGVVFSSGLFGMTFGALFLAPFADTIGRKSMILLSAAIMGISIYLTSQASSIGFLIAFRFLSGIGIGSMLASTAALVAEYTPDKTKDFWVSVVIGGYPVGAVLSGLVAARVIPVSGWQTMFQLAGMATLVALPVIYFFLTESLEFYLQSQPPNALANANLILARMQRNTITSLPAKPVQRQGIPLTSILADDYKIPTIQLWVALFLSFATLYFLTSWIPKLASSAGLSIELAIYAGTVFNVGAFFGIVTQGYISSRIGLKKTIGIFLIMTGLLMAAFSLFKGSSVLLLVFGLLGFGIQGGFVGLYAVAARMYPTGFRTTGVGWAIGMGRLGGIIGPAMGGVLIGMGLSMGTNFLIYALPTILAGIMTLYISSPKIR</sequence>
<accession>A0ABW6AKA7</accession>
<reference evidence="8" key="1">
    <citation type="journal article" date="2019" name="Int. J. Syst. Evol. Microbiol.">
        <title>The Global Catalogue of Microorganisms (GCM) 10K type strain sequencing project: providing services to taxonomists for standard genome sequencing and annotation.</title>
        <authorList>
            <consortium name="The Broad Institute Genomics Platform"/>
            <consortium name="The Broad Institute Genome Sequencing Center for Infectious Disease"/>
            <person name="Wu L."/>
            <person name="Ma J."/>
        </authorList>
    </citation>
    <scope>NUCLEOTIDE SEQUENCE [LARGE SCALE GENOMIC DNA]</scope>
    <source>
        <strain evidence="8">KCTC 52490</strain>
    </source>
</reference>
<evidence type="ECO:0000256" key="5">
    <source>
        <dbReference type="SAM" id="Phobius"/>
    </source>
</evidence>
<keyword evidence="3 5" id="KW-1133">Transmembrane helix</keyword>
<feature type="transmembrane region" description="Helical" evidence="5">
    <location>
        <begin position="342"/>
        <end position="364"/>
    </location>
</feature>
<evidence type="ECO:0000313" key="7">
    <source>
        <dbReference type="EMBL" id="MFD2934908.1"/>
    </source>
</evidence>
<feature type="transmembrane region" description="Helical" evidence="5">
    <location>
        <begin position="176"/>
        <end position="195"/>
    </location>
</feature>
<dbReference type="PANTHER" id="PTHR23508">
    <property type="entry name" value="CARBOXYLIC ACID TRANSPORTER PROTEIN HOMOLOG"/>
    <property type="match status" value="1"/>
</dbReference>
<evidence type="ECO:0000313" key="8">
    <source>
        <dbReference type="Proteomes" id="UP001597512"/>
    </source>
</evidence>
<dbReference type="InterPro" id="IPR036259">
    <property type="entry name" value="MFS_trans_sf"/>
</dbReference>
<dbReference type="CDD" id="cd17365">
    <property type="entry name" value="MFS_PcaK_like"/>
    <property type="match status" value="1"/>
</dbReference>
<feature type="transmembrane region" description="Helical" evidence="5">
    <location>
        <begin position="56"/>
        <end position="79"/>
    </location>
</feature>
<dbReference type="PROSITE" id="PS50850">
    <property type="entry name" value="MFS"/>
    <property type="match status" value="1"/>
</dbReference>
<dbReference type="InterPro" id="IPR005829">
    <property type="entry name" value="Sugar_transporter_CS"/>
</dbReference>
<dbReference type="EMBL" id="JBHUOM010000007">
    <property type="protein sequence ID" value="MFD2934908.1"/>
    <property type="molecule type" value="Genomic_DNA"/>
</dbReference>
<keyword evidence="8" id="KW-1185">Reference proteome</keyword>
<dbReference type="RefSeq" id="WP_381501812.1">
    <property type="nucleotide sequence ID" value="NZ_JBHUOM010000007.1"/>
</dbReference>
<feature type="transmembrane region" description="Helical" evidence="5">
    <location>
        <begin position="21"/>
        <end position="44"/>
    </location>
</feature>
<feature type="transmembrane region" description="Helical" evidence="5">
    <location>
        <begin position="318"/>
        <end position="336"/>
    </location>
</feature>
<dbReference type="InterPro" id="IPR011701">
    <property type="entry name" value="MFS"/>
</dbReference>
<comment type="caution">
    <text evidence="7">The sequence shown here is derived from an EMBL/GenBank/DDBJ whole genome shotgun (WGS) entry which is preliminary data.</text>
</comment>
<feature type="domain" description="Major facilitator superfamily (MFS) profile" evidence="6">
    <location>
        <begin position="21"/>
        <end position="431"/>
    </location>
</feature>
<protein>
    <submittedName>
        <fullName evidence="7">MFS transporter</fullName>
    </submittedName>
</protein>
<feature type="transmembrane region" description="Helical" evidence="5">
    <location>
        <begin position="144"/>
        <end position="164"/>
    </location>
</feature>
<dbReference type="PANTHER" id="PTHR23508:SF10">
    <property type="entry name" value="CARBOXYLIC ACID TRANSPORTER PROTEIN HOMOLOG"/>
    <property type="match status" value="1"/>
</dbReference>
<evidence type="ECO:0000256" key="4">
    <source>
        <dbReference type="ARBA" id="ARBA00023136"/>
    </source>
</evidence>
<organism evidence="7 8">
    <name type="scientific">Spirosoma flavum</name>
    <dbReference type="NCBI Taxonomy" id="2048557"/>
    <lineage>
        <taxon>Bacteria</taxon>
        <taxon>Pseudomonadati</taxon>
        <taxon>Bacteroidota</taxon>
        <taxon>Cytophagia</taxon>
        <taxon>Cytophagales</taxon>
        <taxon>Cytophagaceae</taxon>
        <taxon>Spirosoma</taxon>
    </lineage>
</organism>
<dbReference type="Pfam" id="PF07690">
    <property type="entry name" value="MFS_1"/>
    <property type="match status" value="1"/>
</dbReference>
<dbReference type="SUPFAM" id="SSF103473">
    <property type="entry name" value="MFS general substrate transporter"/>
    <property type="match status" value="1"/>
</dbReference>
<feature type="transmembrane region" description="Helical" evidence="5">
    <location>
        <begin position="86"/>
        <end position="102"/>
    </location>
</feature>
<feature type="transmembrane region" description="Helical" evidence="5">
    <location>
        <begin position="256"/>
        <end position="275"/>
    </location>
</feature>
<evidence type="ECO:0000256" key="1">
    <source>
        <dbReference type="ARBA" id="ARBA00004141"/>
    </source>
</evidence>
<feature type="transmembrane region" description="Helical" evidence="5">
    <location>
        <begin position="108"/>
        <end position="132"/>
    </location>
</feature>
<dbReference type="InterPro" id="IPR020846">
    <property type="entry name" value="MFS_dom"/>
</dbReference>
<gene>
    <name evidence="7" type="ORF">ACFS25_14025</name>
</gene>
<dbReference type="PROSITE" id="PS00217">
    <property type="entry name" value="SUGAR_TRANSPORT_2"/>
    <property type="match status" value="1"/>
</dbReference>
<proteinExistence type="predicted"/>